<feature type="coiled-coil region" evidence="1">
    <location>
        <begin position="213"/>
        <end position="247"/>
    </location>
</feature>
<keyword evidence="4" id="KW-1185">Reference proteome</keyword>
<feature type="compositionally biased region" description="Low complexity" evidence="2">
    <location>
        <begin position="413"/>
        <end position="427"/>
    </location>
</feature>
<evidence type="ECO:0000313" key="4">
    <source>
        <dbReference type="Proteomes" id="UP000815677"/>
    </source>
</evidence>
<dbReference type="Proteomes" id="UP000815677">
    <property type="component" value="Unassembled WGS sequence"/>
</dbReference>
<dbReference type="PANTHER" id="PTHR43941">
    <property type="entry name" value="STRUCTURAL MAINTENANCE OF CHROMOSOMES PROTEIN 2"/>
    <property type="match status" value="1"/>
</dbReference>
<dbReference type="EMBL" id="DF848742">
    <property type="protein sequence ID" value="GAT54682.1"/>
    <property type="molecule type" value="Genomic_DNA"/>
</dbReference>
<feature type="coiled-coil region" evidence="1">
    <location>
        <begin position="111"/>
        <end position="138"/>
    </location>
</feature>
<sequence>MQTDVVEADAASTAPSGTIFKDADAIVEIIEQEVAHALQTVEITAVSELSRVSALLSQSGYTIHIGDDNQAQLVFAGEAGAAVARYNETAKQAGRPTLLATNIPRMMLNSLRLLSEANDALRVEKEKVAAQQQSLEDARGWKARYDALETTLKNTRDATDMEAQDSRQKTTQLEEQLEANATQLKTLTDSLSQWGAVGLHFGATTPAELSGGISNAMRELASLKEKLATAESELASANQRISTFDDQAQARAVESAAWVAERQQLQDQHASAMKVAEDMRTAGQRELEQLRGSAKTLQGQIDKITAERDGLQAAKADLEEKIDSEAMERELEKDMSKEEREKLASQVLAAEGRQTELERKLHAAEEREADLKQALQSAETREADLQQQQRASTSDKPKSNKKKDELPSGMFLKAPKPTTPVATPRVVKIPRNPATSTDSPLSAKAAGKQPQTQPASRAMGIQGGVTVRRPVAGPSKDRDVEMLDAAPSITRRTKVSDDPRAKPTSSTTTSPGRTAAKRGAPSPLSSGRGKAPRWTKEPTTISAPRSKARGSAP</sequence>
<proteinExistence type="predicted"/>
<feature type="compositionally biased region" description="Basic and acidic residues" evidence="2">
    <location>
        <begin position="353"/>
        <end position="371"/>
    </location>
</feature>
<evidence type="ECO:0000256" key="2">
    <source>
        <dbReference type="SAM" id="MobiDB-lite"/>
    </source>
</evidence>
<evidence type="ECO:0000256" key="1">
    <source>
        <dbReference type="SAM" id="Coils"/>
    </source>
</evidence>
<dbReference type="PANTHER" id="PTHR43941:SF1">
    <property type="entry name" value="STRUCTURAL MAINTENANCE OF CHROMOSOMES PROTEIN 2"/>
    <property type="match status" value="1"/>
</dbReference>
<reference evidence="3" key="1">
    <citation type="submission" date="2014-09" db="EMBL/GenBank/DDBJ databases">
        <title>Genome sequence of the luminous mushroom Mycena chlorophos for searching fungal bioluminescence genes.</title>
        <authorList>
            <person name="Tanaka Y."/>
            <person name="Kasuga D."/>
            <person name="Oba Y."/>
            <person name="Hase S."/>
            <person name="Sato K."/>
            <person name="Oba Y."/>
            <person name="Sakakibara Y."/>
        </authorList>
    </citation>
    <scope>NUCLEOTIDE SEQUENCE</scope>
</reference>
<keyword evidence="1" id="KW-0175">Coiled coil</keyword>
<protein>
    <submittedName>
        <fullName evidence="3">Uncharacterized protein</fullName>
    </submittedName>
</protein>
<name>A0ABQ0LVR5_MYCCL</name>
<gene>
    <name evidence="3" type="ORF">MCHLO_11518</name>
</gene>
<evidence type="ECO:0000313" key="3">
    <source>
        <dbReference type="EMBL" id="GAT54682.1"/>
    </source>
</evidence>
<feature type="compositionally biased region" description="Basic and acidic residues" evidence="2">
    <location>
        <begin position="393"/>
        <end position="406"/>
    </location>
</feature>
<organism evidence="3 4">
    <name type="scientific">Mycena chlorophos</name>
    <name type="common">Agaric fungus</name>
    <name type="synonym">Agaricus chlorophos</name>
    <dbReference type="NCBI Taxonomy" id="658473"/>
    <lineage>
        <taxon>Eukaryota</taxon>
        <taxon>Fungi</taxon>
        <taxon>Dikarya</taxon>
        <taxon>Basidiomycota</taxon>
        <taxon>Agaricomycotina</taxon>
        <taxon>Agaricomycetes</taxon>
        <taxon>Agaricomycetidae</taxon>
        <taxon>Agaricales</taxon>
        <taxon>Marasmiineae</taxon>
        <taxon>Mycenaceae</taxon>
        <taxon>Mycena</taxon>
    </lineage>
</organism>
<feature type="region of interest" description="Disordered" evidence="2">
    <location>
        <begin position="317"/>
        <end position="553"/>
    </location>
</feature>
<feature type="compositionally biased region" description="Basic and acidic residues" evidence="2">
    <location>
        <begin position="317"/>
        <end position="343"/>
    </location>
</feature>
<accession>A0ABQ0LVR5</accession>